<dbReference type="GO" id="GO:0003723">
    <property type="term" value="F:RNA binding"/>
    <property type="evidence" value="ECO:0007669"/>
    <property type="project" value="UniProtKB-UniRule"/>
</dbReference>
<evidence type="ECO:0000313" key="4">
    <source>
        <dbReference type="Proteomes" id="UP000515151"/>
    </source>
</evidence>
<keyword evidence="4" id="KW-1185">Reference proteome</keyword>
<keyword evidence="1 2" id="KW-0694">RNA-binding</keyword>
<dbReference type="CDD" id="cd21608">
    <property type="entry name" value="RRM2_NsCP33_like"/>
    <property type="match status" value="1"/>
</dbReference>
<dbReference type="GeneID" id="116207432"/>
<dbReference type="Pfam" id="PF00076">
    <property type="entry name" value="RRM_1"/>
    <property type="match status" value="1"/>
</dbReference>
<dbReference type="SUPFAM" id="SSF54928">
    <property type="entry name" value="RNA-binding domain, RBD"/>
    <property type="match status" value="1"/>
</dbReference>
<evidence type="ECO:0000259" key="3">
    <source>
        <dbReference type="PROSITE" id="PS50102"/>
    </source>
</evidence>
<dbReference type="RefSeq" id="XP_031396223.1">
    <property type="nucleotide sequence ID" value="XM_031540363.1"/>
</dbReference>
<accession>A0A6P8DPC2</accession>
<reference evidence="4" key="1">
    <citation type="journal article" date="2020" name="Plant Biotechnol. J.">
        <title>The pomegranate (Punica granatum L.) draft genome dissects genetic divergence between soft- and hard-seeded cultivars.</title>
        <authorList>
            <person name="Luo X."/>
            <person name="Li H."/>
            <person name="Wu Z."/>
            <person name="Yao W."/>
            <person name="Zhao P."/>
            <person name="Cao D."/>
            <person name="Yu H."/>
            <person name="Li K."/>
            <person name="Poudel K."/>
            <person name="Zhao D."/>
            <person name="Zhang F."/>
            <person name="Xia X."/>
            <person name="Chen L."/>
            <person name="Wang Q."/>
            <person name="Jing D."/>
            <person name="Cao S."/>
        </authorList>
    </citation>
    <scope>NUCLEOTIDE SEQUENCE [LARGE SCALE GENOMIC DNA]</scope>
</reference>
<evidence type="ECO:0000256" key="1">
    <source>
        <dbReference type="ARBA" id="ARBA00022884"/>
    </source>
</evidence>
<protein>
    <submittedName>
        <fullName evidence="5 6">Glycine-rich RNA-binding protein 3, mitochondrial-like isoform X1</fullName>
    </submittedName>
</protein>
<dbReference type="OrthoDB" id="439808at2759"/>
<dbReference type="InterPro" id="IPR012677">
    <property type="entry name" value="Nucleotide-bd_a/b_plait_sf"/>
</dbReference>
<name>A0A6P8DPC2_PUNGR</name>
<gene>
    <name evidence="5 6 7 8" type="primary">LOC116207432</name>
</gene>
<dbReference type="AlphaFoldDB" id="A0A6P8DPC2"/>
<dbReference type="Gene3D" id="3.30.70.330">
    <property type="match status" value="1"/>
</dbReference>
<dbReference type="RefSeq" id="XP_031396222.1">
    <property type="nucleotide sequence ID" value="XM_031540362.1"/>
</dbReference>
<dbReference type="GO" id="GO:0016070">
    <property type="term" value="P:RNA metabolic process"/>
    <property type="evidence" value="ECO:0007669"/>
    <property type="project" value="UniProtKB-ARBA"/>
</dbReference>
<evidence type="ECO:0000256" key="2">
    <source>
        <dbReference type="PROSITE-ProRule" id="PRU00176"/>
    </source>
</evidence>
<dbReference type="InterPro" id="IPR035979">
    <property type="entry name" value="RBD_domain_sf"/>
</dbReference>
<dbReference type="Proteomes" id="UP000515151">
    <property type="component" value="Chromosome 5"/>
</dbReference>
<dbReference type="RefSeq" id="XP_031396224.1">
    <property type="nucleotide sequence ID" value="XM_031540364.1"/>
</dbReference>
<dbReference type="InterPro" id="IPR048289">
    <property type="entry name" value="RRM2_NsCP33-like"/>
</dbReference>
<evidence type="ECO:0000313" key="6">
    <source>
        <dbReference type="RefSeq" id="XP_031396222.1"/>
    </source>
</evidence>
<dbReference type="InterPro" id="IPR000504">
    <property type="entry name" value="RRM_dom"/>
</dbReference>
<evidence type="ECO:0000313" key="7">
    <source>
        <dbReference type="RefSeq" id="XP_031396223.1"/>
    </source>
</evidence>
<dbReference type="PANTHER" id="PTHR48027">
    <property type="entry name" value="HETEROGENEOUS NUCLEAR RIBONUCLEOPROTEIN 87F-RELATED"/>
    <property type="match status" value="1"/>
</dbReference>
<evidence type="ECO:0000313" key="5">
    <source>
        <dbReference type="RefSeq" id="XP_031396221.1"/>
    </source>
</evidence>
<organism evidence="4 8">
    <name type="scientific">Punica granatum</name>
    <name type="common">Pomegranate</name>
    <dbReference type="NCBI Taxonomy" id="22663"/>
    <lineage>
        <taxon>Eukaryota</taxon>
        <taxon>Viridiplantae</taxon>
        <taxon>Streptophyta</taxon>
        <taxon>Embryophyta</taxon>
        <taxon>Tracheophyta</taxon>
        <taxon>Spermatophyta</taxon>
        <taxon>Magnoliopsida</taxon>
        <taxon>eudicotyledons</taxon>
        <taxon>Gunneridae</taxon>
        <taxon>Pentapetalae</taxon>
        <taxon>rosids</taxon>
        <taxon>malvids</taxon>
        <taxon>Myrtales</taxon>
        <taxon>Lythraceae</taxon>
        <taxon>Punica</taxon>
    </lineage>
</organism>
<dbReference type="InterPro" id="IPR052462">
    <property type="entry name" value="SLIRP/GR-RBP-like"/>
</dbReference>
<sequence length="164" mass="17456">MAFANRVGNLLKNTASRHANLDVSARSPAMYQAIRSMSSKLFVGGLSYGTDDISLKEAFSGHGEIVEARVIIDRETGRSRGFGFVSFRSSDEASNAMRGMDGQLFHVSQDLHGRRIRVNYAEEKSSRGFGSGSMGFRGGGDYGNDGGYGGSAGGYETNSYAGGN</sequence>
<dbReference type="RefSeq" id="XP_031396221.1">
    <property type="nucleotide sequence ID" value="XM_031540361.1"/>
</dbReference>
<dbReference type="SMART" id="SM00360">
    <property type="entry name" value="RRM"/>
    <property type="match status" value="1"/>
</dbReference>
<evidence type="ECO:0000313" key="8">
    <source>
        <dbReference type="RefSeq" id="XP_031396224.1"/>
    </source>
</evidence>
<feature type="domain" description="RRM" evidence="3">
    <location>
        <begin position="39"/>
        <end position="123"/>
    </location>
</feature>
<reference evidence="5 6" key="2">
    <citation type="submission" date="2025-04" db="UniProtKB">
        <authorList>
            <consortium name="RefSeq"/>
        </authorList>
    </citation>
    <scope>IDENTIFICATION</scope>
    <source>
        <tissue evidence="5 6">Leaf</tissue>
    </source>
</reference>
<proteinExistence type="predicted"/>
<dbReference type="PROSITE" id="PS50102">
    <property type="entry name" value="RRM"/>
    <property type="match status" value="1"/>
</dbReference>